<protein>
    <submittedName>
        <fullName evidence="1">Uncharacterized protein</fullName>
    </submittedName>
</protein>
<sequence>MIMCSSQMKNKLISKPKAFSNATEYIQKAVAPKAKAERPAKAKACLRADGRNEVLLLRPLLRRLI</sequence>
<dbReference type="EMBL" id="REGN01003172">
    <property type="protein sequence ID" value="RNA24071.1"/>
    <property type="molecule type" value="Genomic_DNA"/>
</dbReference>
<evidence type="ECO:0000313" key="2">
    <source>
        <dbReference type="Proteomes" id="UP000276133"/>
    </source>
</evidence>
<organism evidence="1 2">
    <name type="scientific">Brachionus plicatilis</name>
    <name type="common">Marine rotifer</name>
    <name type="synonym">Brachionus muelleri</name>
    <dbReference type="NCBI Taxonomy" id="10195"/>
    <lineage>
        <taxon>Eukaryota</taxon>
        <taxon>Metazoa</taxon>
        <taxon>Spiralia</taxon>
        <taxon>Gnathifera</taxon>
        <taxon>Rotifera</taxon>
        <taxon>Eurotatoria</taxon>
        <taxon>Monogononta</taxon>
        <taxon>Pseudotrocha</taxon>
        <taxon>Ploima</taxon>
        <taxon>Brachionidae</taxon>
        <taxon>Brachionus</taxon>
    </lineage>
</organism>
<comment type="caution">
    <text evidence="1">The sequence shown here is derived from an EMBL/GenBank/DDBJ whole genome shotgun (WGS) entry which is preliminary data.</text>
</comment>
<accession>A0A3M7RKL3</accession>
<name>A0A3M7RKL3_BRAPC</name>
<gene>
    <name evidence="1" type="ORF">BpHYR1_041832</name>
</gene>
<dbReference type="Proteomes" id="UP000276133">
    <property type="component" value="Unassembled WGS sequence"/>
</dbReference>
<reference evidence="1 2" key="1">
    <citation type="journal article" date="2018" name="Sci. Rep.">
        <title>Genomic signatures of local adaptation to the degree of environmental predictability in rotifers.</title>
        <authorList>
            <person name="Franch-Gras L."/>
            <person name="Hahn C."/>
            <person name="Garcia-Roger E.M."/>
            <person name="Carmona M.J."/>
            <person name="Serra M."/>
            <person name="Gomez A."/>
        </authorList>
    </citation>
    <scope>NUCLEOTIDE SEQUENCE [LARGE SCALE GENOMIC DNA]</scope>
    <source>
        <strain evidence="1">HYR1</strain>
    </source>
</reference>
<proteinExistence type="predicted"/>
<evidence type="ECO:0000313" key="1">
    <source>
        <dbReference type="EMBL" id="RNA24071.1"/>
    </source>
</evidence>
<keyword evidence="2" id="KW-1185">Reference proteome</keyword>
<dbReference type="AlphaFoldDB" id="A0A3M7RKL3"/>